<dbReference type="InterPro" id="IPR002575">
    <property type="entry name" value="Aminoglycoside_PTrfase"/>
</dbReference>
<comment type="caution">
    <text evidence="2">The sequence shown here is derived from an EMBL/GenBank/DDBJ whole genome shotgun (WGS) entry which is preliminary data.</text>
</comment>
<keyword evidence="3" id="KW-1185">Reference proteome</keyword>
<sequence>MIDLIIHTDAPAEGILPLPNTTYSSSDAWFTALADMHKAQFAFQRRDLVEDADDARDKYVARQLFRQVAAEGRYSPSDKDDSDQPRFALYSEDLRPANILLDKDDNIIGVIDWEFAYAAPLSFSSCPPWWLLMEEPESWSPGGLAGWQETYEPRLQLFLSALEGVEKDQTSHSSVGEPLSRRMRTSWTTKCWMRNYAARRSWAFDFMWWKHLDEAFFGPNEDQDHKPRLTRLSEAQRNAMEALVQEKLKEDQDTEITVWTGKEAVSHLAKYLL</sequence>
<protein>
    <recommendedName>
        <fullName evidence="1">Aminoglycoside phosphotransferase domain-containing protein</fullName>
    </recommendedName>
</protein>
<reference evidence="2 3" key="1">
    <citation type="journal article" date="2024" name="IMA Fungus">
        <title>IMA Genome - F19 : A genome assembly and annotation guide to empower mycologists, including annotated draft genome sequences of Ceratocystis pirilliformis, Diaporthe australafricana, Fusarium ophioides, Paecilomyces lecythidis, and Sporothrix stenoceras.</title>
        <authorList>
            <person name="Aylward J."/>
            <person name="Wilson A.M."/>
            <person name="Visagie C.M."/>
            <person name="Spraker J."/>
            <person name="Barnes I."/>
            <person name="Buitendag C."/>
            <person name="Ceriani C."/>
            <person name="Del Mar Angel L."/>
            <person name="du Plessis D."/>
            <person name="Fuchs T."/>
            <person name="Gasser K."/>
            <person name="Kramer D."/>
            <person name="Li W."/>
            <person name="Munsamy K."/>
            <person name="Piso A."/>
            <person name="Price J.L."/>
            <person name="Sonnekus B."/>
            <person name="Thomas C."/>
            <person name="van der Nest A."/>
            <person name="van Dijk A."/>
            <person name="van Heerden A."/>
            <person name="van Vuuren N."/>
            <person name="Yilmaz N."/>
            <person name="Duong T.A."/>
            <person name="van der Merwe N.A."/>
            <person name="Wingfield M.J."/>
            <person name="Wingfield B.D."/>
        </authorList>
    </citation>
    <scope>NUCLEOTIDE SEQUENCE [LARGE SCALE GENOMIC DNA]</scope>
    <source>
        <strain evidence="2 3">CMW 5346</strain>
    </source>
</reference>
<proteinExistence type="predicted"/>
<evidence type="ECO:0000313" key="3">
    <source>
        <dbReference type="Proteomes" id="UP001583186"/>
    </source>
</evidence>
<name>A0ABR3YIP7_9PEZI</name>
<dbReference type="InterPro" id="IPR011009">
    <property type="entry name" value="Kinase-like_dom_sf"/>
</dbReference>
<organism evidence="2 3">
    <name type="scientific">Sporothrix stenoceras</name>
    <dbReference type="NCBI Taxonomy" id="5173"/>
    <lineage>
        <taxon>Eukaryota</taxon>
        <taxon>Fungi</taxon>
        <taxon>Dikarya</taxon>
        <taxon>Ascomycota</taxon>
        <taxon>Pezizomycotina</taxon>
        <taxon>Sordariomycetes</taxon>
        <taxon>Sordariomycetidae</taxon>
        <taxon>Ophiostomatales</taxon>
        <taxon>Ophiostomataceae</taxon>
        <taxon>Sporothrix</taxon>
    </lineage>
</organism>
<dbReference type="Pfam" id="PF01636">
    <property type="entry name" value="APH"/>
    <property type="match status" value="1"/>
</dbReference>
<feature type="domain" description="Aminoglycoside phosphotransferase" evidence="1">
    <location>
        <begin position="28"/>
        <end position="151"/>
    </location>
</feature>
<gene>
    <name evidence="2" type="ORF">Sste5346_009947</name>
</gene>
<dbReference type="Gene3D" id="3.90.1200.10">
    <property type="match status" value="1"/>
</dbReference>
<dbReference type="SUPFAM" id="SSF56112">
    <property type="entry name" value="Protein kinase-like (PK-like)"/>
    <property type="match status" value="1"/>
</dbReference>
<accession>A0ABR3YIP7</accession>
<dbReference type="InterPro" id="IPR051678">
    <property type="entry name" value="AGP_Transferase"/>
</dbReference>
<dbReference type="Proteomes" id="UP001583186">
    <property type="component" value="Unassembled WGS sequence"/>
</dbReference>
<evidence type="ECO:0000259" key="1">
    <source>
        <dbReference type="Pfam" id="PF01636"/>
    </source>
</evidence>
<dbReference type="EMBL" id="JAWCUI010000107">
    <property type="protein sequence ID" value="KAL1887835.1"/>
    <property type="molecule type" value="Genomic_DNA"/>
</dbReference>
<dbReference type="PANTHER" id="PTHR21310">
    <property type="entry name" value="AMINOGLYCOSIDE PHOSPHOTRANSFERASE-RELATED-RELATED"/>
    <property type="match status" value="1"/>
</dbReference>
<evidence type="ECO:0000313" key="2">
    <source>
        <dbReference type="EMBL" id="KAL1887835.1"/>
    </source>
</evidence>
<dbReference type="PANTHER" id="PTHR21310:SF37">
    <property type="entry name" value="AMINOGLYCOSIDE PHOSPHOTRANSFERASE DOMAIN-CONTAINING PROTEIN"/>
    <property type="match status" value="1"/>
</dbReference>